<feature type="domain" description="G-protein coupled receptors family 1 profile" evidence="9">
    <location>
        <begin position="37"/>
        <end position="298"/>
    </location>
</feature>
<keyword evidence="2 8" id="KW-0812">Transmembrane</keyword>
<evidence type="ECO:0000256" key="4">
    <source>
        <dbReference type="ARBA" id="ARBA00023040"/>
    </source>
</evidence>
<keyword evidence="5 8" id="KW-0472">Membrane</keyword>
<name>A0A814HEC9_ADIRI</name>
<dbReference type="PANTHER" id="PTHR24243">
    <property type="entry name" value="G-PROTEIN COUPLED RECEPTOR"/>
    <property type="match status" value="1"/>
</dbReference>
<dbReference type="EMBL" id="CAJNOJ010000021">
    <property type="protein sequence ID" value="CAF0848333.1"/>
    <property type="molecule type" value="Genomic_DNA"/>
</dbReference>
<organism evidence="11 12">
    <name type="scientific">Adineta ricciae</name>
    <name type="common">Rotifer</name>
    <dbReference type="NCBI Taxonomy" id="249248"/>
    <lineage>
        <taxon>Eukaryota</taxon>
        <taxon>Metazoa</taxon>
        <taxon>Spiralia</taxon>
        <taxon>Gnathifera</taxon>
        <taxon>Rotifera</taxon>
        <taxon>Eurotatoria</taxon>
        <taxon>Bdelloidea</taxon>
        <taxon>Adinetida</taxon>
        <taxon>Adinetidae</taxon>
        <taxon>Adineta</taxon>
    </lineage>
</organism>
<comment type="caution">
    <text evidence="11">The sequence shown here is derived from an EMBL/GenBank/DDBJ whole genome shotgun (WGS) entry which is preliminary data.</text>
</comment>
<feature type="transmembrane region" description="Helical" evidence="8">
    <location>
        <begin position="25"/>
        <end position="45"/>
    </location>
</feature>
<dbReference type="Pfam" id="PF00001">
    <property type="entry name" value="7tm_1"/>
    <property type="match status" value="1"/>
</dbReference>
<protein>
    <recommendedName>
        <fullName evidence="9">G-protein coupled receptors family 1 profile domain-containing protein</fullName>
    </recommendedName>
</protein>
<keyword evidence="7" id="KW-0807">Transducer</keyword>
<dbReference type="InterPro" id="IPR000276">
    <property type="entry name" value="GPCR_Rhodpsn"/>
</dbReference>
<dbReference type="GO" id="GO:0004930">
    <property type="term" value="F:G protein-coupled receptor activity"/>
    <property type="evidence" value="ECO:0007669"/>
    <property type="project" value="UniProtKB-KW"/>
</dbReference>
<evidence type="ECO:0000256" key="3">
    <source>
        <dbReference type="ARBA" id="ARBA00022989"/>
    </source>
</evidence>
<evidence type="ECO:0000256" key="5">
    <source>
        <dbReference type="ARBA" id="ARBA00023136"/>
    </source>
</evidence>
<accession>A0A814HEC9</accession>
<evidence type="ECO:0000313" key="10">
    <source>
        <dbReference type="EMBL" id="CAF0848333.1"/>
    </source>
</evidence>
<dbReference type="EMBL" id="CAJNOR010000797">
    <property type="protein sequence ID" value="CAF1009772.1"/>
    <property type="molecule type" value="Genomic_DNA"/>
</dbReference>
<feature type="transmembrane region" description="Helical" evidence="8">
    <location>
        <begin position="236"/>
        <end position="263"/>
    </location>
</feature>
<proteinExistence type="predicted"/>
<gene>
    <name evidence="10" type="ORF">EDS130_LOCUS7191</name>
    <name evidence="11" type="ORF">XAT740_LOCUS13657</name>
</gene>
<keyword evidence="4" id="KW-0297">G-protein coupled receptor</keyword>
<sequence length="355" mass="41518">MINNSSTDFVISLKYNHLSQQFTKYFGVILYIVCFFGTMMNVLTFMQRTYQRRACTLYLLVASICDLIHLNFGPLSNILQYGFDYDWTINSNAFCKLKSYIVFVFTVLSATLTTIASADRYVLSSRKTARWKLSTRSIALRCILFSIVFWIVFAIPVIFCSIRLNHSSHNEQLICSNSSQQISCLLLQIIYTCIFNGFLPPLVMLYFGILTCTNARHLRHRTLSASARIRQINYQLTLMLILQTIKSSFASLPFSVFNCYLLITLNLKKSPLYQAKENLVNQVVYLLFWSNYTSFFVYVYSSDIFRYQCLRAIKKLTCRFYRGQQRQLYYHRSELRYLTANASIIEEKYKPSQIL</sequence>
<keyword evidence="3 8" id="KW-1133">Transmembrane helix</keyword>
<feature type="transmembrane region" description="Helical" evidence="8">
    <location>
        <begin position="99"/>
        <end position="118"/>
    </location>
</feature>
<feature type="transmembrane region" description="Helical" evidence="8">
    <location>
        <begin position="57"/>
        <end position="79"/>
    </location>
</feature>
<dbReference type="PROSITE" id="PS50262">
    <property type="entry name" value="G_PROTEIN_RECEP_F1_2"/>
    <property type="match status" value="1"/>
</dbReference>
<evidence type="ECO:0000256" key="2">
    <source>
        <dbReference type="ARBA" id="ARBA00022692"/>
    </source>
</evidence>
<dbReference type="Proteomes" id="UP000663828">
    <property type="component" value="Unassembled WGS sequence"/>
</dbReference>
<evidence type="ECO:0000256" key="1">
    <source>
        <dbReference type="ARBA" id="ARBA00004141"/>
    </source>
</evidence>
<evidence type="ECO:0000313" key="11">
    <source>
        <dbReference type="EMBL" id="CAF1009772.1"/>
    </source>
</evidence>
<dbReference type="Proteomes" id="UP000663852">
    <property type="component" value="Unassembled WGS sequence"/>
</dbReference>
<evidence type="ECO:0000313" key="12">
    <source>
        <dbReference type="Proteomes" id="UP000663828"/>
    </source>
</evidence>
<feature type="transmembrane region" description="Helical" evidence="8">
    <location>
        <begin position="138"/>
        <end position="159"/>
    </location>
</feature>
<dbReference type="AlphaFoldDB" id="A0A814HEC9"/>
<keyword evidence="6" id="KW-0675">Receptor</keyword>
<evidence type="ECO:0000259" key="9">
    <source>
        <dbReference type="PROSITE" id="PS50262"/>
    </source>
</evidence>
<dbReference type="Gene3D" id="1.20.1070.10">
    <property type="entry name" value="Rhodopsin 7-helix transmembrane proteins"/>
    <property type="match status" value="1"/>
</dbReference>
<dbReference type="PANTHER" id="PTHR24243:SF233">
    <property type="entry name" value="THYROTROPIN-RELEASING HORMONE RECEPTOR"/>
    <property type="match status" value="1"/>
</dbReference>
<comment type="subcellular location">
    <subcellularLocation>
        <location evidence="1">Membrane</location>
        <topology evidence="1">Multi-pass membrane protein</topology>
    </subcellularLocation>
</comment>
<feature type="transmembrane region" description="Helical" evidence="8">
    <location>
        <begin position="283"/>
        <end position="301"/>
    </location>
</feature>
<feature type="transmembrane region" description="Helical" evidence="8">
    <location>
        <begin position="189"/>
        <end position="215"/>
    </location>
</feature>
<evidence type="ECO:0000256" key="8">
    <source>
        <dbReference type="SAM" id="Phobius"/>
    </source>
</evidence>
<evidence type="ECO:0000256" key="7">
    <source>
        <dbReference type="ARBA" id="ARBA00023224"/>
    </source>
</evidence>
<evidence type="ECO:0000256" key="6">
    <source>
        <dbReference type="ARBA" id="ARBA00023170"/>
    </source>
</evidence>
<dbReference type="SUPFAM" id="SSF81321">
    <property type="entry name" value="Family A G protein-coupled receptor-like"/>
    <property type="match status" value="1"/>
</dbReference>
<keyword evidence="12" id="KW-1185">Reference proteome</keyword>
<dbReference type="OrthoDB" id="10017612at2759"/>
<dbReference type="GO" id="GO:0005886">
    <property type="term" value="C:plasma membrane"/>
    <property type="evidence" value="ECO:0007669"/>
    <property type="project" value="TreeGrafter"/>
</dbReference>
<dbReference type="InterPro" id="IPR017452">
    <property type="entry name" value="GPCR_Rhodpsn_7TM"/>
</dbReference>
<reference evidence="11" key="1">
    <citation type="submission" date="2021-02" db="EMBL/GenBank/DDBJ databases">
        <authorList>
            <person name="Nowell W R."/>
        </authorList>
    </citation>
    <scope>NUCLEOTIDE SEQUENCE</scope>
</reference>